<dbReference type="Proteomes" id="UP000062043">
    <property type="component" value="Chromosome"/>
</dbReference>
<sequence length="39" mass="4476">MKMIDRFIEEEDAEALFHAVKLLRLVQKGEAEGIKRFGG</sequence>
<gene>
    <name evidence="1" type="ORF">X802_00720</name>
</gene>
<dbReference type="KEGG" id="tgy:X802_00720"/>
<reference evidence="1 2" key="1">
    <citation type="submission" date="2014-01" db="EMBL/GenBank/DDBJ databases">
        <title>Genome sequencing of Thermococcus guaymasensis.</title>
        <authorList>
            <person name="Zhang X."/>
            <person name="Alvare G."/>
            <person name="Fristensky B."/>
            <person name="Chen L."/>
            <person name="Suen T."/>
            <person name="Chen Q."/>
            <person name="Ma K."/>
        </authorList>
    </citation>
    <scope>NUCLEOTIDE SEQUENCE [LARGE SCALE GENOMIC DNA]</scope>
    <source>
        <strain evidence="1 2">DSM 11113</strain>
    </source>
</reference>
<organism evidence="1 2">
    <name type="scientific">Thermococcus guaymasensis DSM 11113</name>
    <dbReference type="NCBI Taxonomy" id="1432656"/>
    <lineage>
        <taxon>Archaea</taxon>
        <taxon>Methanobacteriati</taxon>
        <taxon>Methanobacteriota</taxon>
        <taxon>Thermococci</taxon>
        <taxon>Thermococcales</taxon>
        <taxon>Thermococcaceae</taxon>
        <taxon>Thermococcus</taxon>
    </lineage>
</organism>
<name>A0A0X1KMZ6_9EURY</name>
<proteinExistence type="predicted"/>
<keyword evidence="2" id="KW-1185">Reference proteome</keyword>
<dbReference type="EMBL" id="CP007140">
    <property type="protein sequence ID" value="AJC72616.1"/>
    <property type="molecule type" value="Genomic_DNA"/>
</dbReference>
<evidence type="ECO:0000313" key="2">
    <source>
        <dbReference type="Proteomes" id="UP000062043"/>
    </source>
</evidence>
<evidence type="ECO:0000313" key="1">
    <source>
        <dbReference type="EMBL" id="AJC72616.1"/>
    </source>
</evidence>
<dbReference type="AlphaFoldDB" id="A0A0X1KMZ6"/>
<protein>
    <submittedName>
        <fullName evidence="1">Uncharacterized protein</fullName>
    </submittedName>
</protein>
<accession>A0A0X1KMZ6</accession>